<dbReference type="EC" id="4.3.2.7" evidence="1"/>
<dbReference type="InterPro" id="IPR013024">
    <property type="entry name" value="GGCT-like"/>
</dbReference>
<dbReference type="SUPFAM" id="SSF110857">
    <property type="entry name" value="Gamma-glutamyl cyclotransferase-like"/>
    <property type="match status" value="1"/>
</dbReference>
<dbReference type="PANTHER" id="PTHR12192:SF2">
    <property type="entry name" value="GLUTATHIONE-SPECIFIC GAMMA-GLUTAMYLCYCLOTRANSFERASE 2"/>
    <property type="match status" value="1"/>
</dbReference>
<dbReference type="PANTHER" id="PTHR12192">
    <property type="entry name" value="CATION TRANSPORT PROTEIN CHAC-RELATED"/>
    <property type="match status" value="1"/>
</dbReference>
<evidence type="ECO:0000256" key="2">
    <source>
        <dbReference type="ARBA" id="ARBA00023239"/>
    </source>
</evidence>
<proteinExistence type="predicted"/>
<dbReference type="Pfam" id="PF04752">
    <property type="entry name" value="ChaC"/>
    <property type="match status" value="1"/>
</dbReference>
<dbReference type="GO" id="GO:0006751">
    <property type="term" value="P:glutathione catabolic process"/>
    <property type="evidence" value="ECO:0007669"/>
    <property type="project" value="InterPro"/>
</dbReference>
<dbReference type="RefSeq" id="WP_220231505.1">
    <property type="nucleotide sequence ID" value="NZ_JAICBX010000009.1"/>
</dbReference>
<keyword evidence="2" id="KW-0456">Lyase</keyword>
<dbReference type="GO" id="GO:0061928">
    <property type="term" value="F:glutathione specific gamma-glutamylcyclotransferase activity"/>
    <property type="evidence" value="ECO:0007669"/>
    <property type="project" value="UniProtKB-EC"/>
</dbReference>
<dbReference type="GO" id="GO:0005737">
    <property type="term" value="C:cytoplasm"/>
    <property type="evidence" value="ECO:0007669"/>
    <property type="project" value="TreeGrafter"/>
</dbReference>
<dbReference type="Proteomes" id="UP001196509">
    <property type="component" value="Unassembled WGS sequence"/>
</dbReference>
<dbReference type="EMBL" id="JAICBX010000009">
    <property type="protein sequence ID" value="MBW8640768.1"/>
    <property type="molecule type" value="Genomic_DNA"/>
</dbReference>
<name>A0AAE2ZUR2_9HYPH</name>
<dbReference type="AlphaFoldDB" id="A0AAE2ZUR2"/>
<keyword evidence="4" id="KW-1185">Reference proteome</keyword>
<accession>A0AAE2ZUR2</accession>
<organism evidence="3 4">
    <name type="scientific">Flavimaribacter sediminis</name>
    <dbReference type="NCBI Taxonomy" id="2865987"/>
    <lineage>
        <taxon>Bacteria</taxon>
        <taxon>Pseudomonadati</taxon>
        <taxon>Pseudomonadota</taxon>
        <taxon>Alphaproteobacteria</taxon>
        <taxon>Hyphomicrobiales</taxon>
        <taxon>Rhizobiaceae</taxon>
        <taxon>Flavimaribacter</taxon>
    </lineage>
</organism>
<sequence>MDDFWVFGYGSLMWRPGFEFREAQRGRIYGYRRALCIHSFIHRGTPERPGLVLGLDRGGSCTGMVFKVRGEDHEEVVAYLRAREMTNKVYMERHLPAYLANGQQVEALSFVTDRAHPQYAGALEIDEAAHRVAVSEGQSGHNADYVLSTVRHLREMRIRDHLLEAVAERLEPVSSS</sequence>
<dbReference type="InterPro" id="IPR006840">
    <property type="entry name" value="ChaC"/>
</dbReference>
<dbReference type="InterPro" id="IPR036568">
    <property type="entry name" value="GGCT-like_sf"/>
</dbReference>
<dbReference type="Gene3D" id="3.10.490.10">
    <property type="entry name" value="Gamma-glutamyl cyclotransferase-like"/>
    <property type="match status" value="1"/>
</dbReference>
<gene>
    <name evidence="3" type="ORF">K1W69_26490</name>
</gene>
<comment type="caution">
    <text evidence="3">The sequence shown here is derived from an EMBL/GenBank/DDBJ whole genome shotgun (WGS) entry which is preliminary data.</text>
</comment>
<evidence type="ECO:0000313" key="3">
    <source>
        <dbReference type="EMBL" id="MBW8640768.1"/>
    </source>
</evidence>
<dbReference type="CDD" id="cd06661">
    <property type="entry name" value="GGCT_like"/>
    <property type="match status" value="1"/>
</dbReference>
<evidence type="ECO:0000256" key="1">
    <source>
        <dbReference type="ARBA" id="ARBA00012344"/>
    </source>
</evidence>
<protein>
    <recommendedName>
        <fullName evidence="1">glutathione-specific gamma-glutamylcyclotransferase</fullName>
        <ecNumber evidence="1">4.3.2.7</ecNumber>
    </recommendedName>
</protein>
<reference evidence="3" key="1">
    <citation type="submission" date="2021-08" db="EMBL/GenBank/DDBJ databases">
        <title>Hoeflea bacterium WL0058 sp. nov., isolated from the sediment.</title>
        <authorList>
            <person name="Wang L."/>
            <person name="Zhang D."/>
        </authorList>
    </citation>
    <scope>NUCLEOTIDE SEQUENCE</scope>
    <source>
        <strain evidence="3">WL0058</strain>
    </source>
</reference>
<evidence type="ECO:0000313" key="4">
    <source>
        <dbReference type="Proteomes" id="UP001196509"/>
    </source>
</evidence>